<gene>
    <name evidence="2" type="primary">dltD</name>
    <name evidence="2" type="ORF">FOC49_07295</name>
</gene>
<evidence type="ECO:0000313" key="3">
    <source>
        <dbReference type="Proteomes" id="UP000425411"/>
    </source>
</evidence>
<protein>
    <submittedName>
        <fullName evidence="2">D-alanyl-lipoteichoic acid biosynthesis protein DltD</fullName>
    </submittedName>
</protein>
<dbReference type="Pfam" id="PF04914">
    <property type="entry name" value="DltD"/>
    <property type="match status" value="1"/>
</dbReference>
<dbReference type="NCBIfam" id="TIGR04092">
    <property type="entry name" value="LTA_DltD"/>
    <property type="match status" value="1"/>
</dbReference>
<dbReference type="PANTHER" id="PTHR40039">
    <property type="entry name" value="PROTEIN DLTD"/>
    <property type="match status" value="1"/>
</dbReference>
<evidence type="ECO:0000313" key="2">
    <source>
        <dbReference type="EMBL" id="QGS09694.1"/>
    </source>
</evidence>
<dbReference type="InterPro" id="IPR023896">
    <property type="entry name" value="LTA_DltD"/>
</dbReference>
<accession>A0AAP9HDX6</accession>
<evidence type="ECO:0000256" key="1">
    <source>
        <dbReference type="SAM" id="Phobius"/>
    </source>
</evidence>
<reference evidence="2 3" key="1">
    <citation type="submission" date="2019-11" db="EMBL/GenBank/DDBJ databases">
        <title>FDA dAtabase for Regulatory Grade micrObial Sequences (FDA-ARGOS): Supporting development and validation of Infectious Disease Dx tests.</title>
        <authorList>
            <person name="Turner S."/>
            <person name="Byrd R."/>
            <person name="Tallon L."/>
            <person name="Sadzewicz L."/>
            <person name="Vavikolanu K."/>
            <person name="Mehta A."/>
            <person name="Aluvathingal J."/>
            <person name="Nadendla S."/>
            <person name="Myers T."/>
            <person name="Yan Y."/>
            <person name="Sichtig H."/>
        </authorList>
    </citation>
    <scope>NUCLEOTIDE SEQUENCE [LARGE SCALE GENOMIC DNA]</scope>
    <source>
        <strain evidence="2 3">FDAARGOS_741</strain>
    </source>
</reference>
<keyword evidence="1" id="KW-1133">Transmembrane helix</keyword>
<keyword evidence="1" id="KW-0472">Membrane</keyword>
<dbReference type="RefSeq" id="WP_004632407.1">
    <property type="nucleotide sequence ID" value="NZ_CP046314.1"/>
</dbReference>
<dbReference type="PANTHER" id="PTHR40039:SF1">
    <property type="entry name" value="PROTEIN DLTD"/>
    <property type="match status" value="1"/>
</dbReference>
<dbReference type="EMBL" id="CP046314">
    <property type="protein sequence ID" value="QGS09694.1"/>
    <property type="molecule type" value="Genomic_DNA"/>
</dbReference>
<feature type="transmembrane region" description="Helical" evidence="1">
    <location>
        <begin position="6"/>
        <end position="26"/>
    </location>
</feature>
<name>A0AAP9HDX6_9BACL</name>
<proteinExistence type="predicted"/>
<organism evidence="2 3">
    <name type="scientific">Gemella morbillorum</name>
    <dbReference type="NCBI Taxonomy" id="29391"/>
    <lineage>
        <taxon>Bacteria</taxon>
        <taxon>Bacillati</taxon>
        <taxon>Bacillota</taxon>
        <taxon>Bacilli</taxon>
        <taxon>Bacillales</taxon>
        <taxon>Gemellaceae</taxon>
        <taxon>Gemella</taxon>
    </lineage>
</organism>
<sequence>MVKLKAFIISIVLVLITLLILNETYIKKIDDYYKVKDNSIRYNISYEKYKSYDILTQNIKQNTLVLLGSSELIATINEGYHPKKIFNYDDFNIMQIGEGHFQNIIHAATLGSIGNDVKNNKVVIIESIQWFDNKNGILKDAFLSRISEEHVYRTMVNEKISRETKEKFINRIIELSATNKELHKKFKNYKKYFIDGKGSFVTEEFLKFDNYIYSFKNKHSFYRKKSKESYPLEGKKTPNYNWESIKDQFTEEAKTKTNNNEYGIDNAYYDKYIKNKYDSLKNISKNTRYDDSPEYKDLDIFLSIAKDLGVNLKIAIFPSHGKWSDYSGITQETRSVVYTKLKDIAKKYNIEVMDYSNKEYESYFMYDVMHLGWRGWIDFERDLYKFAKEN</sequence>
<dbReference type="AlphaFoldDB" id="A0AAP9HDX6"/>
<dbReference type="InterPro" id="IPR006998">
    <property type="entry name" value="DltD"/>
</dbReference>
<keyword evidence="1" id="KW-0812">Transmembrane</keyword>
<keyword evidence="3" id="KW-1185">Reference proteome</keyword>
<dbReference type="Proteomes" id="UP000425411">
    <property type="component" value="Chromosome"/>
</dbReference>
<dbReference type="SUPFAM" id="SSF52266">
    <property type="entry name" value="SGNH hydrolase"/>
    <property type="match status" value="1"/>
</dbReference>